<dbReference type="AlphaFoldDB" id="A0A2P4ZU60"/>
<sequence>MGSPSWVIPVAALSTICGVGFIGVWFWFPRLLKKGTQQELQVLATERAERDRYLQQRRAEEGKVVQETQVTPAPKDETQAA</sequence>
<evidence type="ECO:0000313" key="4">
    <source>
        <dbReference type="Proteomes" id="UP000054821"/>
    </source>
</evidence>
<keyword evidence="4" id="KW-1185">Reference proteome</keyword>
<name>A0A2P4ZU60_9HYPO</name>
<organism evidence="3 4">
    <name type="scientific">Trichoderma gamsii</name>
    <dbReference type="NCBI Taxonomy" id="398673"/>
    <lineage>
        <taxon>Eukaryota</taxon>
        <taxon>Fungi</taxon>
        <taxon>Dikarya</taxon>
        <taxon>Ascomycota</taxon>
        <taxon>Pezizomycotina</taxon>
        <taxon>Sordariomycetes</taxon>
        <taxon>Hypocreomycetidae</taxon>
        <taxon>Hypocreales</taxon>
        <taxon>Hypocreaceae</taxon>
        <taxon>Trichoderma</taxon>
    </lineage>
</organism>
<feature type="region of interest" description="Disordered" evidence="1">
    <location>
        <begin position="58"/>
        <end position="81"/>
    </location>
</feature>
<evidence type="ECO:0000256" key="2">
    <source>
        <dbReference type="SAM" id="Phobius"/>
    </source>
</evidence>
<comment type="caution">
    <text evidence="3">The sequence shown here is derived from an EMBL/GenBank/DDBJ whole genome shotgun (WGS) entry which is preliminary data.</text>
</comment>
<proteinExistence type="predicted"/>
<accession>A0A2P4ZU60</accession>
<dbReference type="EMBL" id="JPDN02000009">
    <property type="protein sequence ID" value="PON27816.1"/>
    <property type="molecule type" value="Genomic_DNA"/>
</dbReference>
<evidence type="ECO:0000256" key="1">
    <source>
        <dbReference type="SAM" id="MobiDB-lite"/>
    </source>
</evidence>
<gene>
    <name evidence="3" type="ORF">TGAM01_v203583</name>
</gene>
<evidence type="ECO:0000313" key="3">
    <source>
        <dbReference type="EMBL" id="PON27816.1"/>
    </source>
</evidence>
<reference evidence="3 4" key="1">
    <citation type="journal article" date="2016" name="Genome Announc.">
        <title>Draft Whole-Genome Sequence of Trichoderma gamsii T6085, a Promising Biocontrol Agent of Fusarium Head Blight on Wheat.</title>
        <authorList>
            <person name="Baroncelli R."/>
            <person name="Zapparata A."/>
            <person name="Piaggeschi G."/>
            <person name="Sarrocco S."/>
            <person name="Vannacci G."/>
        </authorList>
    </citation>
    <scope>NUCLEOTIDE SEQUENCE [LARGE SCALE GENOMIC DNA]</scope>
    <source>
        <strain evidence="3 4">T6085</strain>
    </source>
</reference>
<protein>
    <submittedName>
        <fullName evidence="3">Uncharacterized protein</fullName>
    </submittedName>
</protein>
<keyword evidence="2" id="KW-0472">Membrane</keyword>
<keyword evidence="2" id="KW-0812">Transmembrane</keyword>
<dbReference type="Proteomes" id="UP000054821">
    <property type="component" value="Unassembled WGS sequence"/>
</dbReference>
<dbReference type="GeneID" id="36347459"/>
<feature type="transmembrane region" description="Helical" evidence="2">
    <location>
        <begin position="6"/>
        <end position="28"/>
    </location>
</feature>
<keyword evidence="2" id="KW-1133">Transmembrane helix</keyword>
<dbReference type="RefSeq" id="XP_024406073.1">
    <property type="nucleotide sequence ID" value="XM_024549235.1"/>
</dbReference>